<comment type="caution">
    <text evidence="4">The sequence shown here is derived from an EMBL/GenBank/DDBJ whole genome shotgun (WGS) entry which is preliminary data.</text>
</comment>
<dbReference type="PROSITE" id="PS51459">
    <property type="entry name" value="FIDO"/>
    <property type="match status" value="1"/>
</dbReference>
<proteinExistence type="predicted"/>
<name>A0A7W7F5X2_9SPHN</name>
<protein>
    <submittedName>
        <fullName evidence="4">Fic family protein</fullName>
    </submittedName>
</protein>
<keyword evidence="2" id="KW-0547">Nucleotide-binding</keyword>
<dbReference type="Pfam" id="PF02661">
    <property type="entry name" value="Fic"/>
    <property type="match status" value="1"/>
</dbReference>
<dbReference type="PANTHER" id="PTHR13504">
    <property type="entry name" value="FIDO DOMAIN-CONTAINING PROTEIN DDB_G0283145"/>
    <property type="match status" value="1"/>
</dbReference>
<keyword evidence="2" id="KW-0067">ATP-binding</keyword>
<feature type="binding site" evidence="2">
    <location>
        <begin position="232"/>
        <end position="239"/>
    </location>
    <ligand>
        <name>ATP</name>
        <dbReference type="ChEBI" id="CHEBI:30616"/>
    </ligand>
</feature>
<dbReference type="Gene3D" id="1.10.3290.10">
    <property type="entry name" value="Fido-like domain"/>
    <property type="match status" value="1"/>
</dbReference>
<dbReference type="PANTHER" id="PTHR13504:SF38">
    <property type="entry name" value="FIDO DOMAIN-CONTAINING PROTEIN"/>
    <property type="match status" value="1"/>
</dbReference>
<feature type="binding site" evidence="2">
    <location>
        <begin position="183"/>
        <end position="186"/>
    </location>
    <ligand>
        <name>ATP</name>
        <dbReference type="ChEBI" id="CHEBI:30616"/>
    </ligand>
</feature>
<reference evidence="4 5" key="1">
    <citation type="submission" date="2020-08" db="EMBL/GenBank/DDBJ databases">
        <title>Genomic Encyclopedia of Type Strains, Phase IV (KMG-IV): sequencing the most valuable type-strain genomes for metagenomic binning, comparative biology and taxonomic classification.</title>
        <authorList>
            <person name="Goeker M."/>
        </authorList>
    </citation>
    <scope>NUCLEOTIDE SEQUENCE [LARGE SCALE GENOMIC DNA]</scope>
    <source>
        <strain evidence="4 5">DSM 17328</strain>
    </source>
</reference>
<dbReference type="InterPro" id="IPR003812">
    <property type="entry name" value="Fido"/>
</dbReference>
<evidence type="ECO:0000256" key="1">
    <source>
        <dbReference type="PIRSR" id="PIRSR640198-1"/>
    </source>
</evidence>
<dbReference type="RefSeq" id="WP_243451671.1">
    <property type="nucleotide sequence ID" value="NZ_JACHNZ010000005.1"/>
</dbReference>
<accession>A0A7W7F5X2</accession>
<evidence type="ECO:0000313" key="4">
    <source>
        <dbReference type="EMBL" id="MBB4631099.1"/>
    </source>
</evidence>
<dbReference type="Proteomes" id="UP000566324">
    <property type="component" value="Unassembled WGS sequence"/>
</dbReference>
<evidence type="ECO:0000256" key="2">
    <source>
        <dbReference type="PIRSR" id="PIRSR640198-2"/>
    </source>
</evidence>
<organism evidence="4 5">
    <name type="scientific">Sphingosinicella soli</name>
    <dbReference type="NCBI Taxonomy" id="333708"/>
    <lineage>
        <taxon>Bacteria</taxon>
        <taxon>Pseudomonadati</taxon>
        <taxon>Pseudomonadota</taxon>
        <taxon>Alphaproteobacteria</taxon>
        <taxon>Sphingomonadales</taxon>
        <taxon>Sphingosinicellaceae</taxon>
        <taxon>Sphingosinicella</taxon>
    </lineage>
</organism>
<gene>
    <name evidence="4" type="ORF">GGQ98_000706</name>
</gene>
<dbReference type="SUPFAM" id="SSF140931">
    <property type="entry name" value="Fic-like"/>
    <property type="match status" value="1"/>
</dbReference>
<sequence>MKISYFSLDEEWTWKRILIVQDRGEPVDIMQPMRVGEGSPRLGLLRDLSVDLAAKAASFRASLPSEIQAALAHLVRAMNCYYSNLIEGHDIHPIDIERALNNDFSDNPEQRDLQLEARAHIAVQEWIDAGGLSGRAHTVAGLSEIHARFCENLPESLLWVEMPESRERVRVEPGLPRTRDVQVGRHVAVSPGAVPRFLEHFEHCYANLGRSDAIIAVAAAHHRFVWIHPFLDGNGRTARLMSHAMLLETLDTGGVWSVARGLGRTAQDYKRHLAACDLPRRNDLDGRGALSEEELAAFTAYFLKTCIDQVDFMTSLVEPTRFRTRIHRWIEEEAALGKLPAKAGTIIDAILYRGELPRGELESVVGTGDRQARRVAATLLDLGVLVSESSRAPLRLAFPATLASRWMPGLFPDKD</sequence>
<feature type="active site" evidence="1">
    <location>
        <position position="228"/>
    </location>
</feature>
<evidence type="ECO:0000259" key="3">
    <source>
        <dbReference type="PROSITE" id="PS51459"/>
    </source>
</evidence>
<dbReference type="InterPro" id="IPR040198">
    <property type="entry name" value="Fido_containing"/>
</dbReference>
<keyword evidence="5" id="KW-1185">Reference proteome</keyword>
<dbReference type="GO" id="GO:0005524">
    <property type="term" value="F:ATP binding"/>
    <property type="evidence" value="ECO:0007669"/>
    <property type="project" value="UniProtKB-KW"/>
</dbReference>
<dbReference type="EMBL" id="JACHNZ010000005">
    <property type="protein sequence ID" value="MBB4631099.1"/>
    <property type="molecule type" value="Genomic_DNA"/>
</dbReference>
<feature type="domain" description="Fido" evidence="3">
    <location>
        <begin position="137"/>
        <end position="304"/>
    </location>
</feature>
<evidence type="ECO:0000313" key="5">
    <source>
        <dbReference type="Proteomes" id="UP000566324"/>
    </source>
</evidence>
<dbReference type="InterPro" id="IPR036597">
    <property type="entry name" value="Fido-like_dom_sf"/>
</dbReference>
<dbReference type="AlphaFoldDB" id="A0A7W7F5X2"/>